<dbReference type="Gene3D" id="3.40.630.30">
    <property type="match status" value="1"/>
</dbReference>
<dbReference type="InterPro" id="IPR000182">
    <property type="entry name" value="GNAT_dom"/>
</dbReference>
<proteinExistence type="inferred from homology"/>
<dbReference type="Proteomes" id="UP001501721">
    <property type="component" value="Unassembled WGS sequence"/>
</dbReference>
<protein>
    <recommendedName>
        <fullName evidence="4">N-acetyltransferase domain-containing protein</fullName>
    </recommendedName>
</protein>
<evidence type="ECO:0000256" key="2">
    <source>
        <dbReference type="ARBA" id="ARBA00023315"/>
    </source>
</evidence>
<dbReference type="CDD" id="cd04301">
    <property type="entry name" value="NAT_SF"/>
    <property type="match status" value="1"/>
</dbReference>
<evidence type="ECO:0000313" key="6">
    <source>
        <dbReference type="Proteomes" id="UP001501721"/>
    </source>
</evidence>
<dbReference type="InterPro" id="IPR051531">
    <property type="entry name" value="N-acetyltransferase"/>
</dbReference>
<keyword evidence="2" id="KW-0012">Acyltransferase</keyword>
<comment type="similarity">
    <text evidence="3">Belongs to the acetyltransferase family. RimJ subfamily.</text>
</comment>
<evidence type="ECO:0000259" key="4">
    <source>
        <dbReference type="PROSITE" id="PS51186"/>
    </source>
</evidence>
<sequence length="189" mass="20746">MRRFPPSACGSIAGEPLEEQVQLRDVTPDDVDAYVRMRCDPRMMADLGGPLPREGMADKVRRDAEEAAADRAWLKMIVPDPARPDVVAGTVTLWSHESADGPVSEIGWMVLPGFQGRGLGKQAVRALLEQARDQDRWGPVHAFPATGNAASNGICRSLGFRFLAEIDMEFAGRALRSNHWVIEPGRDLV</sequence>
<reference evidence="6" key="1">
    <citation type="journal article" date="2019" name="Int. J. Syst. Evol. Microbiol.">
        <title>The Global Catalogue of Microorganisms (GCM) 10K type strain sequencing project: providing services to taxonomists for standard genome sequencing and annotation.</title>
        <authorList>
            <consortium name="The Broad Institute Genomics Platform"/>
            <consortium name="The Broad Institute Genome Sequencing Center for Infectious Disease"/>
            <person name="Wu L."/>
            <person name="Ma J."/>
        </authorList>
    </citation>
    <scope>NUCLEOTIDE SEQUENCE [LARGE SCALE GENOMIC DNA]</scope>
    <source>
        <strain evidence="6">JCM 6923</strain>
    </source>
</reference>
<dbReference type="PANTHER" id="PTHR43792">
    <property type="entry name" value="GNAT FAMILY, PUTATIVE (AFU_ORTHOLOGUE AFUA_3G00765)-RELATED-RELATED"/>
    <property type="match status" value="1"/>
</dbReference>
<feature type="domain" description="N-acetyltransferase" evidence="4">
    <location>
        <begin position="21"/>
        <end position="182"/>
    </location>
</feature>
<evidence type="ECO:0000256" key="3">
    <source>
        <dbReference type="ARBA" id="ARBA00038502"/>
    </source>
</evidence>
<dbReference type="EMBL" id="BAAATL010000023">
    <property type="protein sequence ID" value="GAA2493984.1"/>
    <property type="molecule type" value="Genomic_DNA"/>
</dbReference>
<evidence type="ECO:0000313" key="5">
    <source>
        <dbReference type="EMBL" id="GAA2493984.1"/>
    </source>
</evidence>
<dbReference type="InterPro" id="IPR016181">
    <property type="entry name" value="Acyl_CoA_acyltransferase"/>
</dbReference>
<name>A0ABP5Z7S6_9ACTN</name>
<gene>
    <name evidence="5" type="ORF">GCM10010422_46490</name>
</gene>
<dbReference type="PROSITE" id="PS51186">
    <property type="entry name" value="GNAT"/>
    <property type="match status" value="1"/>
</dbReference>
<comment type="caution">
    <text evidence="5">The sequence shown here is derived from an EMBL/GenBank/DDBJ whole genome shotgun (WGS) entry which is preliminary data.</text>
</comment>
<evidence type="ECO:0000256" key="1">
    <source>
        <dbReference type="ARBA" id="ARBA00022679"/>
    </source>
</evidence>
<dbReference type="Pfam" id="PF13302">
    <property type="entry name" value="Acetyltransf_3"/>
    <property type="match status" value="1"/>
</dbReference>
<keyword evidence="6" id="KW-1185">Reference proteome</keyword>
<organism evidence="5 6">
    <name type="scientific">Streptomyces graminearus</name>
    <dbReference type="NCBI Taxonomy" id="284030"/>
    <lineage>
        <taxon>Bacteria</taxon>
        <taxon>Bacillati</taxon>
        <taxon>Actinomycetota</taxon>
        <taxon>Actinomycetes</taxon>
        <taxon>Kitasatosporales</taxon>
        <taxon>Streptomycetaceae</taxon>
        <taxon>Streptomyces</taxon>
    </lineage>
</organism>
<dbReference type="PANTHER" id="PTHR43792:SF8">
    <property type="entry name" value="[RIBOSOMAL PROTEIN US5]-ALANINE N-ACETYLTRANSFERASE"/>
    <property type="match status" value="1"/>
</dbReference>
<keyword evidence="1" id="KW-0808">Transferase</keyword>
<dbReference type="SUPFAM" id="SSF55729">
    <property type="entry name" value="Acyl-CoA N-acyltransferases (Nat)"/>
    <property type="match status" value="1"/>
</dbReference>
<accession>A0ABP5Z7S6</accession>